<dbReference type="PANTHER" id="PTHR43685:SF5">
    <property type="entry name" value="GLYCOSYLTRANSFERASE EPSE-RELATED"/>
    <property type="match status" value="1"/>
</dbReference>
<keyword evidence="3 5" id="KW-0808">Transferase</keyword>
<dbReference type="InterPro" id="IPR050834">
    <property type="entry name" value="Glycosyltransf_2"/>
</dbReference>
<comment type="similarity">
    <text evidence="1">Belongs to the glycosyltransferase 2 family.</text>
</comment>
<feature type="domain" description="Glycosyltransferase 2-like" evidence="4">
    <location>
        <begin position="12"/>
        <end position="167"/>
    </location>
</feature>
<dbReference type="EMBL" id="JBFALK010000009">
    <property type="protein sequence ID" value="MEV0970571.1"/>
    <property type="molecule type" value="Genomic_DNA"/>
</dbReference>
<dbReference type="Pfam" id="PF00535">
    <property type="entry name" value="Glycos_transf_2"/>
    <property type="match status" value="1"/>
</dbReference>
<organism evidence="5 6">
    <name type="scientific">Microtetraspora glauca</name>
    <dbReference type="NCBI Taxonomy" id="1996"/>
    <lineage>
        <taxon>Bacteria</taxon>
        <taxon>Bacillati</taxon>
        <taxon>Actinomycetota</taxon>
        <taxon>Actinomycetes</taxon>
        <taxon>Streptosporangiales</taxon>
        <taxon>Streptosporangiaceae</taxon>
        <taxon>Microtetraspora</taxon>
    </lineage>
</organism>
<dbReference type="EC" id="2.4.-.-" evidence="5"/>
<dbReference type="CDD" id="cd00761">
    <property type="entry name" value="Glyco_tranf_GTA_type"/>
    <property type="match status" value="1"/>
</dbReference>
<dbReference type="Proteomes" id="UP001551675">
    <property type="component" value="Unassembled WGS sequence"/>
</dbReference>
<dbReference type="InterPro" id="IPR029044">
    <property type="entry name" value="Nucleotide-diphossugar_trans"/>
</dbReference>
<sequence>MSEQRLPSVAAVICTRGDRAELLREAVDSIVHQDYAGPITIMVVFDRAVPDESLTELGDGPTREVRVMLSDRPPGSSACRNAGILATESDLVGFCDDDDSWLPGKLTAQVAELVRRPEAGSVACGAVTIHDGWTSECVWDKPEITFSDLLRSRVKEASPSSFVVRRELLLGSVGMFSEEIPGGFAEDYEILLRMAGHSPVVYVRQVGVQVRVQGRTSHFTGNWAVIAEALEWLLAEYPAFSGVRRGYARLAGQIALSKGMLGERRESLRWASRAFRASPLEIRSYVVAAMALHAVSRSWVLARLAAAGATS</sequence>
<evidence type="ECO:0000256" key="2">
    <source>
        <dbReference type="ARBA" id="ARBA00022676"/>
    </source>
</evidence>
<dbReference type="Gene3D" id="3.90.550.10">
    <property type="entry name" value="Spore Coat Polysaccharide Biosynthesis Protein SpsA, Chain A"/>
    <property type="match status" value="1"/>
</dbReference>
<evidence type="ECO:0000313" key="6">
    <source>
        <dbReference type="Proteomes" id="UP001551675"/>
    </source>
</evidence>
<dbReference type="GO" id="GO:0016757">
    <property type="term" value="F:glycosyltransferase activity"/>
    <property type="evidence" value="ECO:0007669"/>
    <property type="project" value="UniProtKB-KW"/>
</dbReference>
<name>A0ABV3GG58_MICGL</name>
<dbReference type="RefSeq" id="WP_358134075.1">
    <property type="nucleotide sequence ID" value="NZ_JBFALK010000009.1"/>
</dbReference>
<proteinExistence type="inferred from homology"/>
<evidence type="ECO:0000313" key="5">
    <source>
        <dbReference type="EMBL" id="MEV0970571.1"/>
    </source>
</evidence>
<evidence type="ECO:0000259" key="4">
    <source>
        <dbReference type="Pfam" id="PF00535"/>
    </source>
</evidence>
<dbReference type="InterPro" id="IPR001173">
    <property type="entry name" value="Glyco_trans_2-like"/>
</dbReference>
<keyword evidence="2 5" id="KW-0328">Glycosyltransferase</keyword>
<evidence type="ECO:0000256" key="3">
    <source>
        <dbReference type="ARBA" id="ARBA00022679"/>
    </source>
</evidence>
<dbReference type="SUPFAM" id="SSF53448">
    <property type="entry name" value="Nucleotide-diphospho-sugar transferases"/>
    <property type="match status" value="1"/>
</dbReference>
<comment type="caution">
    <text evidence="5">The sequence shown here is derived from an EMBL/GenBank/DDBJ whole genome shotgun (WGS) entry which is preliminary data.</text>
</comment>
<dbReference type="PANTHER" id="PTHR43685">
    <property type="entry name" value="GLYCOSYLTRANSFERASE"/>
    <property type="match status" value="1"/>
</dbReference>
<protein>
    <submittedName>
        <fullName evidence="5">Glycosyltransferase family A protein</fullName>
        <ecNumber evidence="5">2.4.-.-</ecNumber>
    </submittedName>
</protein>
<keyword evidence="6" id="KW-1185">Reference proteome</keyword>
<reference evidence="5 6" key="1">
    <citation type="submission" date="2024-06" db="EMBL/GenBank/DDBJ databases">
        <title>The Natural Products Discovery Center: Release of the First 8490 Sequenced Strains for Exploring Actinobacteria Biosynthetic Diversity.</title>
        <authorList>
            <person name="Kalkreuter E."/>
            <person name="Kautsar S.A."/>
            <person name="Yang D."/>
            <person name="Bader C.D."/>
            <person name="Teijaro C.N."/>
            <person name="Fluegel L."/>
            <person name="Davis C.M."/>
            <person name="Simpson J.R."/>
            <person name="Lauterbach L."/>
            <person name="Steele A.D."/>
            <person name="Gui C."/>
            <person name="Meng S."/>
            <person name="Li G."/>
            <person name="Viehrig K."/>
            <person name="Ye F."/>
            <person name="Su P."/>
            <person name="Kiefer A.F."/>
            <person name="Nichols A."/>
            <person name="Cepeda A.J."/>
            <person name="Yan W."/>
            <person name="Fan B."/>
            <person name="Jiang Y."/>
            <person name="Adhikari A."/>
            <person name="Zheng C.-J."/>
            <person name="Schuster L."/>
            <person name="Cowan T.M."/>
            <person name="Smanski M.J."/>
            <person name="Chevrette M.G."/>
            <person name="De Carvalho L.P.S."/>
            <person name="Shen B."/>
        </authorList>
    </citation>
    <scope>NUCLEOTIDE SEQUENCE [LARGE SCALE GENOMIC DNA]</scope>
    <source>
        <strain evidence="5 6">NPDC050100</strain>
    </source>
</reference>
<gene>
    <name evidence="5" type="ORF">AB0I59_18200</name>
</gene>
<accession>A0ABV3GG58</accession>
<evidence type="ECO:0000256" key="1">
    <source>
        <dbReference type="ARBA" id="ARBA00006739"/>
    </source>
</evidence>